<dbReference type="RefSeq" id="WP_068208856.1">
    <property type="nucleotide sequence ID" value="NZ_CP013355.1"/>
</dbReference>
<evidence type="ECO:0000256" key="6">
    <source>
        <dbReference type="SAM" id="Phobius"/>
    </source>
</evidence>
<dbReference type="STRING" id="1622118.Lupro_08735"/>
<dbReference type="GO" id="GO:0008236">
    <property type="term" value="F:serine-type peptidase activity"/>
    <property type="evidence" value="ECO:0007669"/>
    <property type="project" value="UniProtKB-KW"/>
</dbReference>
<dbReference type="Gene3D" id="3.90.226.10">
    <property type="entry name" value="2-enoyl-CoA Hydratase, Chain A, domain 1"/>
    <property type="match status" value="1"/>
</dbReference>
<keyword evidence="4 5" id="KW-0720">Serine protease</keyword>
<dbReference type="GO" id="GO:0030288">
    <property type="term" value="C:outer membrane-bounded periplasmic space"/>
    <property type="evidence" value="ECO:0007669"/>
    <property type="project" value="TreeGrafter"/>
</dbReference>
<dbReference type="Gene3D" id="3.30.750.44">
    <property type="match status" value="1"/>
</dbReference>
<dbReference type="PATRIC" id="fig|1622118.3.peg.1806"/>
<keyword evidence="2 5" id="KW-0645">Protease</keyword>
<evidence type="ECO:0000259" key="7">
    <source>
        <dbReference type="PROSITE" id="PS50106"/>
    </source>
</evidence>
<dbReference type="GO" id="GO:0007165">
    <property type="term" value="P:signal transduction"/>
    <property type="evidence" value="ECO:0007669"/>
    <property type="project" value="TreeGrafter"/>
</dbReference>
<dbReference type="PANTHER" id="PTHR32060:SF30">
    <property type="entry name" value="CARBOXY-TERMINAL PROCESSING PROTEASE CTPA"/>
    <property type="match status" value="1"/>
</dbReference>
<dbReference type="InterPro" id="IPR001478">
    <property type="entry name" value="PDZ"/>
</dbReference>
<gene>
    <name evidence="8" type="ORF">Lupro_08735</name>
</gene>
<evidence type="ECO:0000256" key="3">
    <source>
        <dbReference type="ARBA" id="ARBA00022801"/>
    </source>
</evidence>
<dbReference type="AlphaFoldDB" id="A0A109RNQ4"/>
<sequence>MNKIKKVFIGFFVGVFMFIFVGFQSDFFEIAKQIDIYTTLFKELNMYYVDEINPAKLTNNAINHMLSNLDPYTRYYDEQGVESSRIASAGEYGGIGVISRYENNTLTIREVLKNSPAEKEGVKPGDLILKINDVFVKDYKEEGISTLLNGLPNTNVKLQIERQNKKIEIEITRNKIEINPVPYFTILATDVGYISFTKFNDKAASEVKKAILELKELGMKKLIIDVRDNPGGLLNEAVKITNFFIPKDKIVVTTKAKVAKWSTTLKTRLTALDLNIPVVILVNNRSASASEILAGSLQDYDRAVIIGERSFGKGLVQRYRKLSYGTQMKITIAKYYTPSGRCIQELDYTNRDDKGNIPKFSDAGRKLYKTEKGRTVYGGGGILPDIEIKKIKTTETTKTLLKSNAFFNYATNYFYSHPSIVKPSKFNLTESDYLFLKTYLNNHQSEFETKTETEFKKAKEQANSEKLAKNLTKSYQNLLETIHVEKLKELDKNKEEILNKLTEEIVKRYYYKEGVYMQKVIFDKTILQAITILNNTKRYNSILKN</sequence>
<evidence type="ECO:0000256" key="2">
    <source>
        <dbReference type="ARBA" id="ARBA00022670"/>
    </source>
</evidence>
<dbReference type="InterPro" id="IPR005151">
    <property type="entry name" value="Tail-specific_protease"/>
</dbReference>
<dbReference type="NCBIfam" id="TIGR00225">
    <property type="entry name" value="prc"/>
    <property type="match status" value="1"/>
</dbReference>
<dbReference type="GO" id="GO:0004175">
    <property type="term" value="F:endopeptidase activity"/>
    <property type="evidence" value="ECO:0007669"/>
    <property type="project" value="TreeGrafter"/>
</dbReference>
<reference evidence="8 9" key="2">
    <citation type="journal article" date="2016" name="Int. J. Syst. Evol. Microbiol.">
        <title>Lutibacter profundi sp. nov., isolated from a deep-sea hydrothermal system on the Arctic Mid-Ocean Ridge and emended description of the genus Lutibacter.</title>
        <authorList>
            <person name="Le Moine Bauer S."/>
            <person name="Roalkvam I."/>
            <person name="Steen I.H."/>
            <person name="Dahle H."/>
        </authorList>
    </citation>
    <scope>NUCLEOTIDE SEQUENCE [LARGE SCALE GENOMIC DNA]</scope>
    <source>
        <strain evidence="8 9">LP1</strain>
    </source>
</reference>
<name>A0A109RNQ4_9FLAO</name>
<keyword evidence="9" id="KW-1185">Reference proteome</keyword>
<dbReference type="Gene3D" id="2.30.42.10">
    <property type="match status" value="1"/>
</dbReference>
<dbReference type="InterPro" id="IPR036034">
    <property type="entry name" value="PDZ_sf"/>
</dbReference>
<dbReference type="SUPFAM" id="SSF52096">
    <property type="entry name" value="ClpP/crotonase"/>
    <property type="match status" value="1"/>
</dbReference>
<dbReference type="CDD" id="cd06782">
    <property type="entry name" value="cpPDZ_CPP-like"/>
    <property type="match status" value="1"/>
</dbReference>
<keyword evidence="3 5" id="KW-0378">Hydrolase</keyword>
<dbReference type="InterPro" id="IPR029045">
    <property type="entry name" value="ClpP/crotonase-like_dom_sf"/>
</dbReference>
<keyword evidence="6" id="KW-0472">Membrane</keyword>
<dbReference type="EMBL" id="CP013355">
    <property type="protein sequence ID" value="AMC11337.1"/>
    <property type="molecule type" value="Genomic_DNA"/>
</dbReference>
<dbReference type="SMART" id="SM00245">
    <property type="entry name" value="TSPc"/>
    <property type="match status" value="1"/>
</dbReference>
<keyword evidence="6" id="KW-0812">Transmembrane</keyword>
<dbReference type="Pfam" id="PF03572">
    <property type="entry name" value="Peptidase_S41"/>
    <property type="match status" value="1"/>
</dbReference>
<dbReference type="KEGG" id="lut:Lupro_08735"/>
<dbReference type="OrthoDB" id="9812068at2"/>
<dbReference type="SUPFAM" id="SSF50156">
    <property type="entry name" value="PDZ domain-like"/>
    <property type="match status" value="1"/>
</dbReference>
<feature type="domain" description="PDZ" evidence="7">
    <location>
        <begin position="80"/>
        <end position="175"/>
    </location>
</feature>
<organism evidence="8 9">
    <name type="scientific">Lutibacter profundi</name>
    <dbReference type="NCBI Taxonomy" id="1622118"/>
    <lineage>
        <taxon>Bacteria</taxon>
        <taxon>Pseudomonadati</taxon>
        <taxon>Bacteroidota</taxon>
        <taxon>Flavobacteriia</taxon>
        <taxon>Flavobacteriales</taxon>
        <taxon>Flavobacteriaceae</taxon>
        <taxon>Lutibacter</taxon>
    </lineage>
</organism>
<feature type="transmembrane region" description="Helical" evidence="6">
    <location>
        <begin position="7"/>
        <end position="23"/>
    </location>
</feature>
<evidence type="ECO:0000256" key="5">
    <source>
        <dbReference type="RuleBase" id="RU004404"/>
    </source>
</evidence>
<comment type="similarity">
    <text evidence="1 5">Belongs to the peptidase S41A family.</text>
</comment>
<dbReference type="CDD" id="cd07560">
    <property type="entry name" value="Peptidase_S41_CPP"/>
    <property type="match status" value="1"/>
</dbReference>
<evidence type="ECO:0000313" key="9">
    <source>
        <dbReference type="Proteomes" id="UP000059672"/>
    </source>
</evidence>
<dbReference type="PANTHER" id="PTHR32060">
    <property type="entry name" value="TAIL-SPECIFIC PROTEASE"/>
    <property type="match status" value="1"/>
</dbReference>
<proteinExistence type="inferred from homology"/>
<dbReference type="SMART" id="SM00228">
    <property type="entry name" value="PDZ"/>
    <property type="match status" value="1"/>
</dbReference>
<evidence type="ECO:0000313" key="8">
    <source>
        <dbReference type="EMBL" id="AMC11337.1"/>
    </source>
</evidence>
<evidence type="ECO:0000256" key="4">
    <source>
        <dbReference type="ARBA" id="ARBA00022825"/>
    </source>
</evidence>
<keyword evidence="6" id="KW-1133">Transmembrane helix</keyword>
<dbReference type="PROSITE" id="PS50106">
    <property type="entry name" value="PDZ"/>
    <property type="match status" value="1"/>
</dbReference>
<reference evidence="9" key="1">
    <citation type="submission" date="2015-12" db="EMBL/GenBank/DDBJ databases">
        <title>Complete genome sequence of Lutibacter profundus strain LP1.</title>
        <authorList>
            <person name="Wissuwa J."/>
            <person name="Le Moine Bauer S."/>
            <person name="Stokke R."/>
            <person name="Dahle H."/>
            <person name="Steen I.H."/>
        </authorList>
    </citation>
    <scope>NUCLEOTIDE SEQUENCE [LARGE SCALE GENOMIC DNA]</scope>
    <source>
        <strain evidence="9">LP1</strain>
    </source>
</reference>
<evidence type="ECO:0000256" key="1">
    <source>
        <dbReference type="ARBA" id="ARBA00009179"/>
    </source>
</evidence>
<dbReference type="InterPro" id="IPR004447">
    <property type="entry name" value="Peptidase_S41A"/>
</dbReference>
<dbReference type="Proteomes" id="UP000059672">
    <property type="component" value="Chromosome"/>
</dbReference>
<accession>A0A109RNQ4</accession>
<protein>
    <submittedName>
        <fullName evidence="8">Peptidase S41</fullName>
    </submittedName>
</protein>
<dbReference type="GO" id="GO:0006508">
    <property type="term" value="P:proteolysis"/>
    <property type="evidence" value="ECO:0007669"/>
    <property type="project" value="UniProtKB-KW"/>
</dbReference>
<dbReference type="Pfam" id="PF13180">
    <property type="entry name" value="PDZ_2"/>
    <property type="match status" value="1"/>
</dbReference>